<keyword evidence="4" id="KW-1185">Reference proteome</keyword>
<evidence type="ECO:0000256" key="1">
    <source>
        <dbReference type="ARBA" id="ARBA00022679"/>
    </source>
</evidence>
<dbReference type="AlphaFoldDB" id="A0A368N5W0"/>
<reference evidence="3 4" key="1">
    <citation type="submission" date="2018-07" db="EMBL/GenBank/DDBJ databases">
        <title>Chryseobacterium lacus sp. nov., isolated from lake water.</title>
        <authorList>
            <person name="Li C.-M."/>
        </authorList>
    </citation>
    <scope>NUCLEOTIDE SEQUENCE [LARGE SCALE GENOMIC DNA]</scope>
    <source>
        <strain evidence="3 4">YLOS41</strain>
    </source>
</reference>
<dbReference type="PANTHER" id="PTHR12203">
    <property type="entry name" value="KDEL LYS-ASP-GLU-LEU CONTAINING - RELATED"/>
    <property type="match status" value="1"/>
</dbReference>
<keyword evidence="1" id="KW-0808">Transferase</keyword>
<sequence>MAKVYRNNKLLLYIQGFTRALLPSKTADKKISELYKTLSKEEKEIVERRVNYYNKIHKPTEVPHHGTLVKDLTKPKTPKAYYFDTYEFARHFSPHLPIDYAFGDVNTILDSPMITKSRPIHGNNENNILLNLDKGRHFVSVKDEFHFTNKKDLMIGRAAVYQQHRIAFFEKYFENPMCDLGQVNKKGGNPKWIKPKISVSEHLRHKFILSLEGNDVATNLKWIMSSNSIAVSPPLKMETWYMEGTLRPDEHFIGIKENYEDLEDKLQYYIDHPKDADDIIANAKKHRAQFENKSVENLVSILVLKKYFEYIR</sequence>
<organism evidence="3 4">
    <name type="scientific">Chryseobacterium lacus</name>
    <dbReference type="NCBI Taxonomy" id="2058346"/>
    <lineage>
        <taxon>Bacteria</taxon>
        <taxon>Pseudomonadati</taxon>
        <taxon>Bacteroidota</taxon>
        <taxon>Flavobacteriia</taxon>
        <taxon>Flavobacteriales</taxon>
        <taxon>Weeksellaceae</taxon>
        <taxon>Chryseobacterium group</taxon>
        <taxon>Chryseobacterium</taxon>
    </lineage>
</organism>
<evidence type="ECO:0000313" key="4">
    <source>
        <dbReference type="Proteomes" id="UP000252172"/>
    </source>
</evidence>
<evidence type="ECO:0000259" key="2">
    <source>
        <dbReference type="Pfam" id="PF05686"/>
    </source>
</evidence>
<dbReference type="InterPro" id="IPR006598">
    <property type="entry name" value="CAP10"/>
</dbReference>
<gene>
    <name evidence="3" type="ORF">DQ356_01665</name>
</gene>
<proteinExistence type="predicted"/>
<name>A0A368N5W0_9FLAO</name>
<dbReference type="OrthoDB" id="767964at2"/>
<dbReference type="Pfam" id="PF05686">
    <property type="entry name" value="Glyco_transf_90"/>
    <property type="match status" value="1"/>
</dbReference>
<protein>
    <submittedName>
        <fullName evidence="3">Lipopolysaccharide biosynthesis protein</fullName>
    </submittedName>
</protein>
<accession>A0A368N5W0</accession>
<evidence type="ECO:0000313" key="3">
    <source>
        <dbReference type="EMBL" id="RCU44941.1"/>
    </source>
</evidence>
<comment type="caution">
    <text evidence="3">The sequence shown here is derived from an EMBL/GenBank/DDBJ whole genome shotgun (WGS) entry which is preliminary data.</text>
</comment>
<dbReference type="RefSeq" id="WP_114302711.1">
    <property type="nucleotide sequence ID" value="NZ_QPIE01000001.1"/>
</dbReference>
<dbReference type="PANTHER" id="PTHR12203:SF35">
    <property type="entry name" value="PROTEIN O-GLUCOSYLTRANSFERASE 1"/>
    <property type="match status" value="1"/>
</dbReference>
<dbReference type="EMBL" id="QPIE01000001">
    <property type="protein sequence ID" value="RCU44941.1"/>
    <property type="molecule type" value="Genomic_DNA"/>
</dbReference>
<dbReference type="Proteomes" id="UP000252172">
    <property type="component" value="Unassembled WGS sequence"/>
</dbReference>
<feature type="domain" description="Glycosyl transferase CAP10" evidence="2">
    <location>
        <begin position="191"/>
        <end position="300"/>
    </location>
</feature>
<dbReference type="GO" id="GO:0016740">
    <property type="term" value="F:transferase activity"/>
    <property type="evidence" value="ECO:0007669"/>
    <property type="project" value="UniProtKB-KW"/>
</dbReference>
<dbReference type="InterPro" id="IPR051091">
    <property type="entry name" value="O-Glucosyltr/Glycosyltrsf_90"/>
</dbReference>